<dbReference type="AlphaFoldDB" id="K1PZA6"/>
<dbReference type="SUPFAM" id="SSF49785">
    <property type="entry name" value="Galactose-binding domain-like"/>
    <property type="match status" value="1"/>
</dbReference>
<dbReference type="PANTHER" id="PTHR45713:SF6">
    <property type="entry name" value="F5_8 TYPE C DOMAIN-CONTAINING PROTEIN"/>
    <property type="match status" value="1"/>
</dbReference>
<dbReference type="InterPro" id="IPR008979">
    <property type="entry name" value="Galactose-bd-like_sf"/>
</dbReference>
<dbReference type="InterPro" id="IPR051941">
    <property type="entry name" value="BG_Antigen-Binding_Lectin"/>
</dbReference>
<dbReference type="PANTHER" id="PTHR45713">
    <property type="entry name" value="FTP DOMAIN-CONTAINING PROTEIN"/>
    <property type="match status" value="1"/>
</dbReference>
<evidence type="ECO:0000313" key="1">
    <source>
        <dbReference type="EMBL" id="EKC21895.1"/>
    </source>
</evidence>
<dbReference type="Gene3D" id="2.60.120.260">
    <property type="entry name" value="Galactose-binding domain-like"/>
    <property type="match status" value="1"/>
</dbReference>
<gene>
    <name evidence="1" type="ORF">CGI_10003155</name>
</gene>
<dbReference type="HOGENOM" id="CLU_2429194_0_0_1"/>
<dbReference type="InParanoid" id="K1PZA6"/>
<accession>K1PZA6</accession>
<dbReference type="EMBL" id="JH817350">
    <property type="protein sequence ID" value="EKC21895.1"/>
    <property type="molecule type" value="Genomic_DNA"/>
</dbReference>
<sequence length="91" mass="10849">MKMTNVAAFKSVTMSSEYSPPTYMYSPHYAVDDRVFNTLWGEQCACTDFDAYPWMIIDMENIFEVNYVTLFNRIDELGERLRDHMCHMWQV</sequence>
<reference evidence="1" key="1">
    <citation type="journal article" date="2012" name="Nature">
        <title>The oyster genome reveals stress adaptation and complexity of shell formation.</title>
        <authorList>
            <person name="Zhang G."/>
            <person name="Fang X."/>
            <person name="Guo X."/>
            <person name="Li L."/>
            <person name="Luo R."/>
            <person name="Xu F."/>
            <person name="Yang P."/>
            <person name="Zhang L."/>
            <person name="Wang X."/>
            <person name="Qi H."/>
            <person name="Xiong Z."/>
            <person name="Que H."/>
            <person name="Xie Y."/>
            <person name="Holland P.W."/>
            <person name="Paps J."/>
            <person name="Zhu Y."/>
            <person name="Wu F."/>
            <person name="Chen Y."/>
            <person name="Wang J."/>
            <person name="Peng C."/>
            <person name="Meng J."/>
            <person name="Yang L."/>
            <person name="Liu J."/>
            <person name="Wen B."/>
            <person name="Zhang N."/>
            <person name="Huang Z."/>
            <person name="Zhu Q."/>
            <person name="Feng Y."/>
            <person name="Mount A."/>
            <person name="Hedgecock D."/>
            <person name="Xu Z."/>
            <person name="Liu Y."/>
            <person name="Domazet-Loso T."/>
            <person name="Du Y."/>
            <person name="Sun X."/>
            <person name="Zhang S."/>
            <person name="Liu B."/>
            <person name="Cheng P."/>
            <person name="Jiang X."/>
            <person name="Li J."/>
            <person name="Fan D."/>
            <person name="Wang W."/>
            <person name="Fu W."/>
            <person name="Wang T."/>
            <person name="Wang B."/>
            <person name="Zhang J."/>
            <person name="Peng Z."/>
            <person name="Li Y."/>
            <person name="Li N."/>
            <person name="Wang J."/>
            <person name="Chen M."/>
            <person name="He Y."/>
            <person name="Tan F."/>
            <person name="Song X."/>
            <person name="Zheng Q."/>
            <person name="Huang R."/>
            <person name="Yang H."/>
            <person name="Du X."/>
            <person name="Chen L."/>
            <person name="Yang M."/>
            <person name="Gaffney P.M."/>
            <person name="Wang S."/>
            <person name="Luo L."/>
            <person name="She Z."/>
            <person name="Ming Y."/>
            <person name="Huang W."/>
            <person name="Zhang S."/>
            <person name="Huang B."/>
            <person name="Zhang Y."/>
            <person name="Qu T."/>
            <person name="Ni P."/>
            <person name="Miao G."/>
            <person name="Wang J."/>
            <person name="Wang Q."/>
            <person name="Steinberg C.E."/>
            <person name="Wang H."/>
            <person name="Li N."/>
            <person name="Qian L."/>
            <person name="Zhang G."/>
            <person name="Li Y."/>
            <person name="Yang H."/>
            <person name="Liu X."/>
            <person name="Wang J."/>
            <person name="Yin Y."/>
            <person name="Wang J."/>
        </authorList>
    </citation>
    <scope>NUCLEOTIDE SEQUENCE [LARGE SCALE GENOMIC DNA]</scope>
    <source>
        <strain evidence="1">05x7-T-G4-1.051#20</strain>
    </source>
</reference>
<name>K1PZA6_MAGGI</name>
<proteinExistence type="predicted"/>
<protein>
    <submittedName>
        <fullName evidence="1">Uncharacterized protein</fullName>
    </submittedName>
</protein>
<organism evidence="1">
    <name type="scientific">Magallana gigas</name>
    <name type="common">Pacific oyster</name>
    <name type="synonym">Crassostrea gigas</name>
    <dbReference type="NCBI Taxonomy" id="29159"/>
    <lineage>
        <taxon>Eukaryota</taxon>
        <taxon>Metazoa</taxon>
        <taxon>Spiralia</taxon>
        <taxon>Lophotrochozoa</taxon>
        <taxon>Mollusca</taxon>
        <taxon>Bivalvia</taxon>
        <taxon>Autobranchia</taxon>
        <taxon>Pteriomorphia</taxon>
        <taxon>Ostreida</taxon>
        <taxon>Ostreoidea</taxon>
        <taxon>Ostreidae</taxon>
        <taxon>Magallana</taxon>
    </lineage>
</organism>